<evidence type="ECO:0000256" key="1">
    <source>
        <dbReference type="SAM" id="MobiDB-lite"/>
    </source>
</evidence>
<dbReference type="EMBL" id="BRXZ01002115">
    <property type="protein sequence ID" value="GMH54763.1"/>
    <property type="molecule type" value="Genomic_DNA"/>
</dbReference>
<proteinExistence type="predicted"/>
<dbReference type="AlphaFoldDB" id="A0A9W7DXY7"/>
<accession>A0A9W7DXY7</accession>
<dbReference type="Proteomes" id="UP001165082">
    <property type="component" value="Unassembled WGS sequence"/>
</dbReference>
<gene>
    <name evidence="2" type="ORF">TrRE_jg8877</name>
</gene>
<evidence type="ECO:0000313" key="3">
    <source>
        <dbReference type="Proteomes" id="UP001165082"/>
    </source>
</evidence>
<organism evidence="2 3">
    <name type="scientific">Triparma retinervis</name>
    <dbReference type="NCBI Taxonomy" id="2557542"/>
    <lineage>
        <taxon>Eukaryota</taxon>
        <taxon>Sar</taxon>
        <taxon>Stramenopiles</taxon>
        <taxon>Ochrophyta</taxon>
        <taxon>Bolidophyceae</taxon>
        <taxon>Parmales</taxon>
        <taxon>Triparmaceae</taxon>
        <taxon>Triparma</taxon>
    </lineage>
</organism>
<evidence type="ECO:0000313" key="2">
    <source>
        <dbReference type="EMBL" id="GMH54763.1"/>
    </source>
</evidence>
<name>A0A9W7DXY7_9STRA</name>
<reference evidence="2" key="1">
    <citation type="submission" date="2022-07" db="EMBL/GenBank/DDBJ databases">
        <title>Genome analysis of Parmales, a sister group of diatoms, reveals the evolutionary specialization of diatoms from phago-mixotrophs to photoautotrophs.</title>
        <authorList>
            <person name="Ban H."/>
            <person name="Sato S."/>
            <person name="Yoshikawa S."/>
            <person name="Kazumasa Y."/>
            <person name="Nakamura Y."/>
            <person name="Ichinomiya M."/>
            <person name="Saitoh K."/>
            <person name="Sato N."/>
            <person name="Blanc-Mathieu R."/>
            <person name="Endo H."/>
            <person name="Kuwata A."/>
            <person name="Ogata H."/>
        </authorList>
    </citation>
    <scope>NUCLEOTIDE SEQUENCE</scope>
</reference>
<dbReference type="OrthoDB" id="187502at2759"/>
<feature type="region of interest" description="Disordered" evidence="1">
    <location>
        <begin position="407"/>
        <end position="430"/>
    </location>
</feature>
<sequence>MSKQLSGPGFPQSVTQQRLSQHEAEFSHVADELARTKRASASANSAIMEGLGEVRLEVDALDTAVRESREIGDTNNESIVSLSEQVEMLTKANKTLGSVLNDELERLRNEHGSKIESIASAATDIQRSGASTNGRISDVYTEMSALRSRCEDDLERMKGQMRQNRIEIDDSRRQIGIISDLQGAMVELNGNQKELASAVGGLQQSSIYISEWVQTLRSEAAELRALVTNCQQEQVRSSQALASDVSVLAEDVAGLRTKIGNQDAEMLELREALAGKIDNVAVNVTRSVEAERREVQQVLDSVKDAMRRQNEQNQHVMQTLHSGQQRLASQVSDNMQVQGDKHRFLEQAVGKLESAFNLKTSEMARGLDDHVKTIKRHLDANDQAVRMVTDMMTSSLAGRTINHNFSTGMAGDNISPERGKGAAGKFDFTS</sequence>
<keyword evidence="3" id="KW-1185">Reference proteome</keyword>
<comment type="caution">
    <text evidence="2">The sequence shown here is derived from an EMBL/GenBank/DDBJ whole genome shotgun (WGS) entry which is preliminary data.</text>
</comment>
<feature type="region of interest" description="Disordered" evidence="1">
    <location>
        <begin position="1"/>
        <end position="24"/>
    </location>
</feature>
<protein>
    <submittedName>
        <fullName evidence="2">Uncharacterized protein</fullName>
    </submittedName>
</protein>